<dbReference type="AlphaFoldDB" id="A0A9P4LBX8"/>
<proteinExistence type="predicted"/>
<evidence type="ECO:0000256" key="1">
    <source>
        <dbReference type="SAM" id="MobiDB-lite"/>
    </source>
</evidence>
<keyword evidence="3" id="KW-1185">Reference proteome</keyword>
<protein>
    <submittedName>
        <fullName evidence="2">Uncharacterized protein</fullName>
    </submittedName>
</protein>
<dbReference type="GeneID" id="63854012"/>
<feature type="region of interest" description="Disordered" evidence="1">
    <location>
        <begin position="35"/>
        <end position="84"/>
    </location>
</feature>
<feature type="compositionally biased region" description="Polar residues" evidence="1">
    <location>
        <begin position="57"/>
        <end position="69"/>
    </location>
</feature>
<gene>
    <name evidence="2" type="ORF">K460DRAFT_404716</name>
</gene>
<dbReference type="Proteomes" id="UP000800039">
    <property type="component" value="Unassembled WGS sequence"/>
</dbReference>
<sequence>MFPPALRVASRICTSVLPSTLPLSQQQRTLYFCGPKSNDHNGSKPAPEHYIAGPHSYTEQTGASSSNAGYDTPTKEVSKSDGFTGSQDIAHLESIWKRGDVKVTEKTDVEGKPVQEAVVGDVEVVVPVLEEGVGVARTAGCVQGKDSGEDMTEGRNK</sequence>
<evidence type="ECO:0000313" key="3">
    <source>
        <dbReference type="Proteomes" id="UP000800039"/>
    </source>
</evidence>
<organism evidence="2 3">
    <name type="scientific">Cucurbitaria berberidis CBS 394.84</name>
    <dbReference type="NCBI Taxonomy" id="1168544"/>
    <lineage>
        <taxon>Eukaryota</taxon>
        <taxon>Fungi</taxon>
        <taxon>Dikarya</taxon>
        <taxon>Ascomycota</taxon>
        <taxon>Pezizomycotina</taxon>
        <taxon>Dothideomycetes</taxon>
        <taxon>Pleosporomycetidae</taxon>
        <taxon>Pleosporales</taxon>
        <taxon>Pleosporineae</taxon>
        <taxon>Cucurbitariaceae</taxon>
        <taxon>Cucurbitaria</taxon>
    </lineage>
</organism>
<dbReference type="EMBL" id="ML976615">
    <property type="protein sequence ID" value="KAF1849500.1"/>
    <property type="molecule type" value="Genomic_DNA"/>
</dbReference>
<reference evidence="2" key="1">
    <citation type="submission" date="2020-01" db="EMBL/GenBank/DDBJ databases">
        <authorList>
            <consortium name="DOE Joint Genome Institute"/>
            <person name="Haridas S."/>
            <person name="Albert R."/>
            <person name="Binder M."/>
            <person name="Bloem J."/>
            <person name="Labutti K."/>
            <person name="Salamov A."/>
            <person name="Andreopoulos B."/>
            <person name="Baker S.E."/>
            <person name="Barry K."/>
            <person name="Bills G."/>
            <person name="Bluhm B.H."/>
            <person name="Cannon C."/>
            <person name="Castanera R."/>
            <person name="Culley D.E."/>
            <person name="Daum C."/>
            <person name="Ezra D."/>
            <person name="Gonzalez J.B."/>
            <person name="Henrissat B."/>
            <person name="Kuo A."/>
            <person name="Liang C."/>
            <person name="Lipzen A."/>
            <person name="Lutzoni F."/>
            <person name="Magnuson J."/>
            <person name="Mondo S."/>
            <person name="Nolan M."/>
            <person name="Ohm R."/>
            <person name="Pangilinan J."/>
            <person name="Park H.-J."/>
            <person name="Ramirez L."/>
            <person name="Alfaro M."/>
            <person name="Sun H."/>
            <person name="Tritt A."/>
            <person name="Yoshinaga Y."/>
            <person name="Zwiers L.-H."/>
            <person name="Turgeon B.G."/>
            <person name="Goodwin S.B."/>
            <person name="Spatafora J.W."/>
            <person name="Crous P.W."/>
            <person name="Grigoriev I.V."/>
        </authorList>
    </citation>
    <scope>NUCLEOTIDE SEQUENCE</scope>
    <source>
        <strain evidence="2">CBS 394.84</strain>
    </source>
</reference>
<dbReference type="RefSeq" id="XP_040792063.1">
    <property type="nucleotide sequence ID" value="XM_040936762.1"/>
</dbReference>
<name>A0A9P4LBX8_9PLEO</name>
<comment type="caution">
    <text evidence="2">The sequence shown here is derived from an EMBL/GenBank/DDBJ whole genome shotgun (WGS) entry which is preliminary data.</text>
</comment>
<evidence type="ECO:0000313" key="2">
    <source>
        <dbReference type="EMBL" id="KAF1849500.1"/>
    </source>
</evidence>
<accession>A0A9P4LBX8</accession>